<feature type="transmembrane region" description="Helical" evidence="9">
    <location>
        <begin position="29"/>
        <end position="50"/>
    </location>
</feature>
<keyword evidence="11" id="KW-1185">Reference proteome</keyword>
<gene>
    <name evidence="10" type="ORF">DICVIV_09559</name>
</gene>
<evidence type="ECO:0000256" key="8">
    <source>
        <dbReference type="ARBA" id="ARBA00049560"/>
    </source>
</evidence>
<accession>A0A0D8XIF6</accession>
<feature type="transmembrane region" description="Helical" evidence="9">
    <location>
        <begin position="200"/>
        <end position="220"/>
    </location>
</feature>
<comment type="subcellular location">
    <subcellularLocation>
        <location evidence="1">Membrane</location>
        <topology evidence="1">Multi-pass membrane protein</topology>
    </subcellularLocation>
</comment>
<evidence type="ECO:0000256" key="4">
    <source>
        <dbReference type="ARBA" id="ARBA00022989"/>
    </source>
</evidence>
<evidence type="ECO:0000313" key="10">
    <source>
        <dbReference type="EMBL" id="KJH44425.1"/>
    </source>
</evidence>
<dbReference type="STRING" id="29172.A0A0D8XIF6"/>
<keyword evidence="3 9" id="KW-0812">Transmembrane</keyword>
<dbReference type="Proteomes" id="UP000053766">
    <property type="component" value="Unassembled WGS sequence"/>
</dbReference>
<evidence type="ECO:0000256" key="2">
    <source>
        <dbReference type="ARBA" id="ARBA00007375"/>
    </source>
</evidence>
<dbReference type="OrthoDB" id="2133758at2759"/>
<comment type="similarity">
    <text evidence="2">Belongs to the TMEM86 family.</text>
</comment>
<evidence type="ECO:0000256" key="5">
    <source>
        <dbReference type="ARBA" id="ARBA00023136"/>
    </source>
</evidence>
<reference evidence="10 11" key="1">
    <citation type="submission" date="2013-11" db="EMBL/GenBank/DDBJ databases">
        <title>Draft genome of the bovine lungworm Dictyocaulus viviparus.</title>
        <authorList>
            <person name="Mitreva M."/>
        </authorList>
    </citation>
    <scope>NUCLEOTIDE SEQUENCE [LARGE SCALE GENOMIC DNA]</scope>
    <source>
        <strain evidence="10 11">HannoverDv2000</strain>
    </source>
</reference>
<dbReference type="EC" id="3.3.2.2" evidence="6"/>
<sequence length="234" mass="26489">MRSVLFAVGAVYFILIANFYNESLGFTNFYSTTYALWKVVPIMFLMLFALFDGGGIPSEKRLMCSLGIFFGGVGDVLIGLRHDGIVPGAIAFAIGHLFYMTQFFSRTTKLNRRLLFITFLWGMIVGLFCMLPMSYKHPFAVVIIALYSLLLSACFAITGSQYLNRQKEDDEEGLLLRYLGYLLFYISDSVLIMTHTGYKIPYSCLLILGTYYSAQYLILCGNIHTAHHLKIKCQ</sequence>
<dbReference type="PANTHER" id="PTHR31885:SF6">
    <property type="entry name" value="GH04784P"/>
    <property type="match status" value="1"/>
</dbReference>
<name>A0A0D8XIF6_DICVI</name>
<dbReference type="AlphaFoldDB" id="A0A0D8XIF6"/>
<organism evidence="10 11">
    <name type="scientific">Dictyocaulus viviparus</name>
    <name type="common">Bovine lungworm</name>
    <dbReference type="NCBI Taxonomy" id="29172"/>
    <lineage>
        <taxon>Eukaryota</taxon>
        <taxon>Metazoa</taxon>
        <taxon>Ecdysozoa</taxon>
        <taxon>Nematoda</taxon>
        <taxon>Chromadorea</taxon>
        <taxon>Rhabditida</taxon>
        <taxon>Rhabditina</taxon>
        <taxon>Rhabditomorpha</taxon>
        <taxon>Strongyloidea</taxon>
        <taxon>Metastrongylidae</taxon>
        <taxon>Dictyocaulus</taxon>
    </lineage>
</organism>
<evidence type="ECO:0000256" key="1">
    <source>
        <dbReference type="ARBA" id="ARBA00004141"/>
    </source>
</evidence>
<dbReference type="InterPro" id="IPR012506">
    <property type="entry name" value="TMEM86B-like"/>
</dbReference>
<evidence type="ECO:0000313" key="11">
    <source>
        <dbReference type="Proteomes" id="UP000053766"/>
    </source>
</evidence>
<comment type="catalytic activity">
    <reaction evidence="7">
        <text>a 1-O-(1Z-alkenyl)-sn-glycero-3-phosphoethanolamine + H2O = a 2,3-saturated aldehyde + sn-glycero-3-phosphoethanolamine</text>
        <dbReference type="Rhea" id="RHEA:16905"/>
        <dbReference type="ChEBI" id="CHEBI:15377"/>
        <dbReference type="ChEBI" id="CHEBI:73359"/>
        <dbReference type="ChEBI" id="CHEBI:77288"/>
        <dbReference type="ChEBI" id="CHEBI:143890"/>
        <dbReference type="EC" id="3.3.2.2"/>
    </reaction>
</comment>
<evidence type="ECO:0000256" key="7">
    <source>
        <dbReference type="ARBA" id="ARBA00049458"/>
    </source>
</evidence>
<comment type="catalytic activity">
    <reaction evidence="8">
        <text>a 1-O-(1Z-alkenyl)-sn-glycero-3-phosphocholine + H2O = a 2,3-saturated aldehyde + sn-glycerol 3-phosphocholine</text>
        <dbReference type="Rhea" id="RHEA:22544"/>
        <dbReference type="ChEBI" id="CHEBI:15377"/>
        <dbReference type="ChEBI" id="CHEBI:16870"/>
        <dbReference type="ChEBI" id="CHEBI:73359"/>
        <dbReference type="ChEBI" id="CHEBI:77287"/>
        <dbReference type="EC" id="3.3.2.2"/>
    </reaction>
</comment>
<feature type="transmembrane region" description="Helical" evidence="9">
    <location>
        <begin position="175"/>
        <end position="194"/>
    </location>
</feature>
<feature type="transmembrane region" description="Helical" evidence="9">
    <location>
        <begin position="139"/>
        <end position="163"/>
    </location>
</feature>
<keyword evidence="5 9" id="KW-0472">Membrane</keyword>
<protein>
    <recommendedName>
        <fullName evidence="6">lysoplasmalogenase</fullName>
        <ecNumber evidence="6">3.3.2.2</ecNumber>
    </recommendedName>
</protein>
<reference evidence="11" key="2">
    <citation type="journal article" date="2016" name="Sci. Rep.">
        <title>Dictyocaulus viviparus genome, variome and transcriptome elucidate lungworm biology and support future intervention.</title>
        <authorList>
            <person name="McNulty S.N."/>
            <person name="Strube C."/>
            <person name="Rosa B.A."/>
            <person name="Martin J.C."/>
            <person name="Tyagi R."/>
            <person name="Choi Y.J."/>
            <person name="Wang Q."/>
            <person name="Hallsworth Pepin K."/>
            <person name="Zhang X."/>
            <person name="Ozersky P."/>
            <person name="Wilson R.K."/>
            <person name="Sternberg P.W."/>
            <person name="Gasser R.B."/>
            <person name="Mitreva M."/>
        </authorList>
    </citation>
    <scope>NUCLEOTIDE SEQUENCE [LARGE SCALE GENOMIC DNA]</scope>
    <source>
        <strain evidence="11">HannoverDv2000</strain>
    </source>
</reference>
<keyword evidence="4 9" id="KW-1133">Transmembrane helix</keyword>
<evidence type="ECO:0000256" key="6">
    <source>
        <dbReference type="ARBA" id="ARBA00035673"/>
    </source>
</evidence>
<dbReference type="PANTHER" id="PTHR31885">
    <property type="entry name" value="GH04784P"/>
    <property type="match status" value="1"/>
</dbReference>
<dbReference type="EMBL" id="KN716475">
    <property type="protein sequence ID" value="KJH44425.1"/>
    <property type="molecule type" value="Genomic_DNA"/>
</dbReference>
<dbReference type="Pfam" id="PF07947">
    <property type="entry name" value="YhhN"/>
    <property type="match status" value="1"/>
</dbReference>
<feature type="transmembrane region" description="Helical" evidence="9">
    <location>
        <begin position="85"/>
        <end position="102"/>
    </location>
</feature>
<proteinExistence type="inferred from homology"/>
<evidence type="ECO:0000256" key="9">
    <source>
        <dbReference type="SAM" id="Phobius"/>
    </source>
</evidence>
<dbReference type="GO" id="GO:0016020">
    <property type="term" value="C:membrane"/>
    <property type="evidence" value="ECO:0007669"/>
    <property type="project" value="UniProtKB-SubCell"/>
</dbReference>
<evidence type="ECO:0000256" key="3">
    <source>
        <dbReference type="ARBA" id="ARBA00022692"/>
    </source>
</evidence>
<feature type="transmembrane region" description="Helical" evidence="9">
    <location>
        <begin position="114"/>
        <end position="133"/>
    </location>
</feature>
<dbReference type="GO" id="GO:0047408">
    <property type="term" value="F:alkenylglycerophosphocholine hydrolase activity"/>
    <property type="evidence" value="ECO:0007669"/>
    <property type="project" value="UniProtKB-EC"/>
</dbReference>